<reference evidence="3" key="4">
    <citation type="journal article" date="2015" name="G3 (Bethesda)">
        <title>Genome sequences of three phytopathogenic species of the Magnaporthaceae family of fungi.</title>
        <authorList>
            <person name="Okagaki L.H."/>
            <person name="Nunes C.C."/>
            <person name="Sailsbery J."/>
            <person name="Clay B."/>
            <person name="Brown D."/>
            <person name="John T."/>
            <person name="Oh Y."/>
            <person name="Young N."/>
            <person name="Fitzgerald M."/>
            <person name="Haas B.J."/>
            <person name="Zeng Q."/>
            <person name="Young S."/>
            <person name="Adiconis X."/>
            <person name="Fan L."/>
            <person name="Levin J.Z."/>
            <person name="Mitchell T.K."/>
            <person name="Okubara P.A."/>
            <person name="Farman M.L."/>
            <person name="Kohn L.M."/>
            <person name="Birren B."/>
            <person name="Ma L.-J."/>
            <person name="Dean R.A."/>
        </authorList>
    </citation>
    <scope>NUCLEOTIDE SEQUENCE</scope>
    <source>
        <strain evidence="3">R3-111a-1</strain>
    </source>
</reference>
<reference evidence="3" key="5">
    <citation type="submission" date="2018-04" db="UniProtKB">
        <authorList>
            <consortium name="EnsemblFungi"/>
        </authorList>
    </citation>
    <scope>IDENTIFICATION</scope>
    <source>
        <strain evidence="3">R3-111a-1</strain>
    </source>
</reference>
<dbReference type="VEuPathDB" id="FungiDB:GGTG_00989"/>
<feature type="compositionally biased region" description="Polar residues" evidence="1">
    <location>
        <begin position="180"/>
        <end position="190"/>
    </location>
</feature>
<dbReference type="HOGENOM" id="CLU_1428053_0_0_1"/>
<evidence type="ECO:0000256" key="1">
    <source>
        <dbReference type="SAM" id="MobiDB-lite"/>
    </source>
</evidence>
<dbReference type="EMBL" id="GL385395">
    <property type="protein sequence ID" value="EJT80999.1"/>
    <property type="molecule type" value="Genomic_DNA"/>
</dbReference>
<protein>
    <submittedName>
        <fullName evidence="2 3">Uncharacterized protein</fullName>
    </submittedName>
</protein>
<sequence length="190" mass="20335">MSYGVINVKIILKVIPVARGLNKFDAVPNRVGWNAGGCNGGKTGALKTGAKLNSFFLPLLCSGPAQSFKALSGFCPRCKRNLYGIFRIFGYNYMEKYYYVTVWKLANCFYVIAELFYQRNCNFNGYAICNFGGARWKRVGGVGYNGIVVGFGAVGNRSVAYGAASAASSRAGSALARGHTSGSEPGAKSN</sequence>
<dbReference type="RefSeq" id="XP_009217008.1">
    <property type="nucleotide sequence ID" value="XM_009218744.1"/>
</dbReference>
<accession>J3NIA6</accession>
<dbReference type="GeneID" id="20341447"/>
<dbReference type="EnsemblFungi" id="EJT80999">
    <property type="protein sequence ID" value="EJT80999"/>
    <property type="gene ID" value="GGTG_00989"/>
</dbReference>
<organism evidence="2">
    <name type="scientific">Gaeumannomyces tritici (strain R3-111a-1)</name>
    <name type="common">Wheat and barley take-all root rot fungus</name>
    <name type="synonym">Gaeumannomyces graminis var. tritici</name>
    <dbReference type="NCBI Taxonomy" id="644352"/>
    <lineage>
        <taxon>Eukaryota</taxon>
        <taxon>Fungi</taxon>
        <taxon>Dikarya</taxon>
        <taxon>Ascomycota</taxon>
        <taxon>Pezizomycotina</taxon>
        <taxon>Sordariomycetes</taxon>
        <taxon>Sordariomycetidae</taxon>
        <taxon>Magnaporthales</taxon>
        <taxon>Magnaporthaceae</taxon>
        <taxon>Gaeumannomyces</taxon>
    </lineage>
</organism>
<evidence type="ECO:0000313" key="3">
    <source>
        <dbReference type="EnsemblFungi" id="EJT80999"/>
    </source>
</evidence>
<reference evidence="4" key="1">
    <citation type="submission" date="2010-07" db="EMBL/GenBank/DDBJ databases">
        <title>The genome sequence of Gaeumannomyces graminis var. tritici strain R3-111a-1.</title>
        <authorList>
            <consortium name="The Broad Institute Genome Sequencing Platform"/>
            <person name="Ma L.-J."/>
            <person name="Dead R."/>
            <person name="Young S."/>
            <person name="Zeng Q."/>
            <person name="Koehrsen M."/>
            <person name="Alvarado L."/>
            <person name="Berlin A."/>
            <person name="Chapman S.B."/>
            <person name="Chen Z."/>
            <person name="Freedman E."/>
            <person name="Gellesch M."/>
            <person name="Goldberg J."/>
            <person name="Griggs A."/>
            <person name="Gujja S."/>
            <person name="Heilman E.R."/>
            <person name="Heiman D."/>
            <person name="Hepburn T."/>
            <person name="Howarth C."/>
            <person name="Jen D."/>
            <person name="Larson L."/>
            <person name="Mehta T."/>
            <person name="Neiman D."/>
            <person name="Pearson M."/>
            <person name="Roberts A."/>
            <person name="Saif S."/>
            <person name="Shea T."/>
            <person name="Shenoy N."/>
            <person name="Sisk P."/>
            <person name="Stolte C."/>
            <person name="Sykes S."/>
            <person name="Walk T."/>
            <person name="White J."/>
            <person name="Yandava C."/>
            <person name="Haas B."/>
            <person name="Nusbaum C."/>
            <person name="Birren B."/>
        </authorList>
    </citation>
    <scope>NUCLEOTIDE SEQUENCE [LARGE SCALE GENOMIC DNA]</scope>
    <source>
        <strain evidence="4">R3-111a-1</strain>
    </source>
</reference>
<dbReference type="Proteomes" id="UP000006039">
    <property type="component" value="Unassembled WGS sequence"/>
</dbReference>
<evidence type="ECO:0000313" key="4">
    <source>
        <dbReference type="Proteomes" id="UP000006039"/>
    </source>
</evidence>
<reference evidence="2" key="3">
    <citation type="submission" date="2010-09" db="EMBL/GenBank/DDBJ databases">
        <title>Annotation of Gaeumannomyces graminis var. tritici R3-111a-1.</title>
        <authorList>
            <consortium name="The Broad Institute Genome Sequencing Platform"/>
            <person name="Ma L.-J."/>
            <person name="Dead R."/>
            <person name="Young S.K."/>
            <person name="Zeng Q."/>
            <person name="Gargeya S."/>
            <person name="Fitzgerald M."/>
            <person name="Haas B."/>
            <person name="Abouelleil A."/>
            <person name="Alvarado L."/>
            <person name="Arachchi H.M."/>
            <person name="Berlin A."/>
            <person name="Brown A."/>
            <person name="Chapman S.B."/>
            <person name="Chen Z."/>
            <person name="Dunbar C."/>
            <person name="Freedman E."/>
            <person name="Gearin G."/>
            <person name="Gellesch M."/>
            <person name="Goldberg J."/>
            <person name="Griggs A."/>
            <person name="Gujja S."/>
            <person name="Heiman D."/>
            <person name="Howarth C."/>
            <person name="Larson L."/>
            <person name="Lui A."/>
            <person name="MacDonald P.J.P."/>
            <person name="Mehta T."/>
            <person name="Montmayeur A."/>
            <person name="Murphy C."/>
            <person name="Neiman D."/>
            <person name="Pearson M."/>
            <person name="Priest M."/>
            <person name="Roberts A."/>
            <person name="Saif S."/>
            <person name="Shea T."/>
            <person name="Shenoy N."/>
            <person name="Sisk P."/>
            <person name="Stolte C."/>
            <person name="Sykes S."/>
            <person name="Yandava C."/>
            <person name="Wortman J."/>
            <person name="Nusbaum C."/>
            <person name="Birren B."/>
        </authorList>
    </citation>
    <scope>NUCLEOTIDE SEQUENCE</scope>
    <source>
        <strain evidence="2">R3-111a-1</strain>
    </source>
</reference>
<proteinExistence type="predicted"/>
<dbReference type="AlphaFoldDB" id="J3NIA6"/>
<feature type="region of interest" description="Disordered" evidence="1">
    <location>
        <begin position="170"/>
        <end position="190"/>
    </location>
</feature>
<evidence type="ECO:0000313" key="2">
    <source>
        <dbReference type="EMBL" id="EJT80999.1"/>
    </source>
</evidence>
<gene>
    <name evidence="3" type="primary">20341447</name>
    <name evidence="2" type="ORF">GGTG_00989</name>
</gene>
<reference evidence="2" key="2">
    <citation type="submission" date="2010-07" db="EMBL/GenBank/DDBJ databases">
        <authorList>
            <consortium name="The Broad Institute Genome Sequencing Platform"/>
            <consortium name="Broad Institute Genome Sequencing Center for Infectious Disease"/>
            <person name="Ma L.-J."/>
            <person name="Dead R."/>
            <person name="Young S."/>
            <person name="Zeng Q."/>
            <person name="Koehrsen M."/>
            <person name="Alvarado L."/>
            <person name="Berlin A."/>
            <person name="Chapman S.B."/>
            <person name="Chen Z."/>
            <person name="Freedman E."/>
            <person name="Gellesch M."/>
            <person name="Goldberg J."/>
            <person name="Griggs A."/>
            <person name="Gujja S."/>
            <person name="Heilman E.R."/>
            <person name="Heiman D."/>
            <person name="Hepburn T."/>
            <person name="Howarth C."/>
            <person name="Jen D."/>
            <person name="Larson L."/>
            <person name="Mehta T."/>
            <person name="Neiman D."/>
            <person name="Pearson M."/>
            <person name="Roberts A."/>
            <person name="Saif S."/>
            <person name="Shea T."/>
            <person name="Shenoy N."/>
            <person name="Sisk P."/>
            <person name="Stolte C."/>
            <person name="Sykes S."/>
            <person name="Walk T."/>
            <person name="White J."/>
            <person name="Yandava C."/>
            <person name="Haas B."/>
            <person name="Nusbaum C."/>
            <person name="Birren B."/>
        </authorList>
    </citation>
    <scope>NUCLEOTIDE SEQUENCE</scope>
    <source>
        <strain evidence="2">R3-111a-1</strain>
    </source>
</reference>
<keyword evidence="4" id="KW-1185">Reference proteome</keyword>
<name>J3NIA6_GAET3</name>